<dbReference type="GO" id="GO:0005789">
    <property type="term" value="C:endoplasmic reticulum membrane"/>
    <property type="evidence" value="ECO:0007669"/>
    <property type="project" value="TreeGrafter"/>
</dbReference>
<dbReference type="InterPro" id="IPR035969">
    <property type="entry name" value="Rab-GAP_TBC_sf"/>
</dbReference>
<dbReference type="Gene3D" id="1.10.472.80">
    <property type="entry name" value="Ypt/Rab-GAP domain of gyp1p, domain 3"/>
    <property type="match status" value="1"/>
</dbReference>
<dbReference type="AlphaFoldDB" id="A0AAD9Q9G4"/>
<dbReference type="PANTHER" id="PTHR20913">
    <property type="entry name" value="TBC1 DOMAIN FAMILY MEMBER 20/GTPASE"/>
    <property type="match status" value="1"/>
</dbReference>
<evidence type="ECO:0000313" key="3">
    <source>
        <dbReference type="Proteomes" id="UP001249851"/>
    </source>
</evidence>
<keyword evidence="3" id="KW-1185">Reference proteome</keyword>
<proteinExistence type="predicted"/>
<organism evidence="2 3">
    <name type="scientific">Acropora cervicornis</name>
    <name type="common">Staghorn coral</name>
    <dbReference type="NCBI Taxonomy" id="6130"/>
    <lineage>
        <taxon>Eukaryota</taxon>
        <taxon>Metazoa</taxon>
        <taxon>Cnidaria</taxon>
        <taxon>Anthozoa</taxon>
        <taxon>Hexacorallia</taxon>
        <taxon>Scleractinia</taxon>
        <taxon>Astrocoeniina</taxon>
        <taxon>Acroporidae</taxon>
        <taxon>Acropora</taxon>
    </lineage>
</organism>
<gene>
    <name evidence="2" type="ORF">P5673_020983</name>
</gene>
<dbReference type="PANTHER" id="PTHR20913:SF7">
    <property type="entry name" value="RE60063P"/>
    <property type="match status" value="1"/>
</dbReference>
<dbReference type="SUPFAM" id="SSF47923">
    <property type="entry name" value="Ypt/Rab-GAP domain of gyp1p"/>
    <property type="match status" value="1"/>
</dbReference>
<evidence type="ECO:0000313" key="2">
    <source>
        <dbReference type="EMBL" id="KAK2556780.1"/>
    </source>
</evidence>
<protein>
    <submittedName>
        <fullName evidence="2">TBC1 domain family member 20</fullName>
    </submittedName>
</protein>
<dbReference type="Proteomes" id="UP001249851">
    <property type="component" value="Unassembled WGS sequence"/>
</dbReference>
<accession>A0AAD9Q9G4</accession>
<evidence type="ECO:0000256" key="1">
    <source>
        <dbReference type="ARBA" id="ARBA00022468"/>
    </source>
</evidence>
<keyword evidence="1" id="KW-0343">GTPase activation</keyword>
<dbReference type="GO" id="GO:0006888">
    <property type="term" value="P:endoplasmic reticulum to Golgi vesicle-mediated transport"/>
    <property type="evidence" value="ECO:0007669"/>
    <property type="project" value="TreeGrafter"/>
</dbReference>
<dbReference type="EMBL" id="JARQWQ010000053">
    <property type="protein sequence ID" value="KAK2556780.1"/>
    <property type="molecule type" value="Genomic_DNA"/>
</dbReference>
<name>A0AAD9Q9G4_ACRCE</name>
<dbReference type="Gene3D" id="1.10.8.1310">
    <property type="match status" value="1"/>
</dbReference>
<reference evidence="2" key="2">
    <citation type="journal article" date="2023" name="Science">
        <title>Genomic signatures of disease resistance in endangered staghorn corals.</title>
        <authorList>
            <person name="Vollmer S.V."/>
            <person name="Selwyn J.D."/>
            <person name="Despard B.A."/>
            <person name="Roesel C.L."/>
        </authorList>
    </citation>
    <scope>NUCLEOTIDE SEQUENCE</scope>
    <source>
        <strain evidence="2">K2</strain>
    </source>
</reference>
<dbReference type="GO" id="GO:0005096">
    <property type="term" value="F:GTPase activator activity"/>
    <property type="evidence" value="ECO:0007669"/>
    <property type="project" value="UniProtKB-KW"/>
</dbReference>
<reference evidence="2" key="1">
    <citation type="journal article" date="2023" name="G3 (Bethesda)">
        <title>Whole genome assembly and annotation of the endangered Caribbean coral Acropora cervicornis.</title>
        <authorList>
            <person name="Selwyn J.D."/>
            <person name="Vollmer S.V."/>
        </authorList>
    </citation>
    <scope>NUCLEOTIDE SEQUENCE</scope>
    <source>
        <strain evidence="2">K2</strain>
    </source>
</reference>
<comment type="caution">
    <text evidence="2">The sequence shown here is derived from an EMBL/GenBank/DDBJ whole genome shotgun (WGS) entry which is preliminary data.</text>
</comment>
<dbReference type="InterPro" id="IPR045913">
    <property type="entry name" value="TBC20/Gyp8-like"/>
</dbReference>
<sequence>MEIVSPPDRASEMETFHDHKYWKQVNLDVDRSFRRFPAEMRASKRRSLQEQLGYHDVAVTLLLVVGEDLATDLLEQLSLHQLRSEVGQIFALSWLITWYGHVLKDFATIVRLYDFFLATHALMPVYFGAALIIRRRTEVLGGECEMSYVHHLLSRVPEDLPDYVDELVLAAHALFLKFPPEKLVGSVERYLQERKGWRELLHNVAERSNLCQGSSSTGWLRYIIVDESKTSCLWAGGTTDPLEAMLNVVSPWMGYLEGEENRWTPN</sequence>